<feature type="compositionally biased region" description="Basic and acidic residues" evidence="1">
    <location>
        <begin position="144"/>
        <end position="196"/>
    </location>
</feature>
<gene>
    <name evidence="2" type="ORF">EHO51_12090</name>
</gene>
<dbReference type="RefSeq" id="WP_124739107.1">
    <property type="nucleotide sequence ID" value="NZ_CP034086.1"/>
</dbReference>
<name>A0A3G8M6N2_9HYPH</name>
<dbReference type="Gene3D" id="2.30.30.220">
    <property type="entry name" value="SspB-like"/>
    <property type="match status" value="1"/>
</dbReference>
<evidence type="ECO:0008006" key="4">
    <source>
        <dbReference type="Google" id="ProtNLM"/>
    </source>
</evidence>
<reference evidence="2 3" key="1">
    <citation type="submission" date="2018-11" db="EMBL/GenBank/DDBJ databases">
        <title>Genome squencing of methanotrophic bacteria isolated from alkaline groundwater in Korea.</title>
        <authorList>
            <person name="Nguyen L.N."/>
        </authorList>
    </citation>
    <scope>NUCLEOTIDE SEQUENCE [LARGE SCALE GENOMIC DNA]</scope>
    <source>
        <strain evidence="2 3">GW6</strain>
    </source>
</reference>
<evidence type="ECO:0000313" key="3">
    <source>
        <dbReference type="Proteomes" id="UP000273982"/>
    </source>
</evidence>
<dbReference type="SUPFAM" id="SSF101738">
    <property type="entry name" value="SspB-like"/>
    <property type="match status" value="1"/>
</dbReference>
<dbReference type="InterPro" id="IPR036760">
    <property type="entry name" value="SspB-like_sf"/>
</dbReference>
<organism evidence="2 3">
    <name type="scientific">Methylocystis rosea</name>
    <dbReference type="NCBI Taxonomy" id="173366"/>
    <lineage>
        <taxon>Bacteria</taxon>
        <taxon>Pseudomonadati</taxon>
        <taxon>Pseudomonadota</taxon>
        <taxon>Alphaproteobacteria</taxon>
        <taxon>Hyphomicrobiales</taxon>
        <taxon>Methylocystaceae</taxon>
        <taxon>Methylocystis</taxon>
    </lineage>
</organism>
<dbReference type="EMBL" id="CP034086">
    <property type="protein sequence ID" value="AZG77407.1"/>
    <property type="molecule type" value="Genomic_DNA"/>
</dbReference>
<evidence type="ECO:0000313" key="2">
    <source>
        <dbReference type="EMBL" id="AZG77407.1"/>
    </source>
</evidence>
<dbReference type="InterPro" id="IPR007481">
    <property type="entry name" value="SspB"/>
</dbReference>
<feature type="compositionally biased region" description="Acidic residues" evidence="1">
    <location>
        <begin position="122"/>
        <end position="131"/>
    </location>
</feature>
<proteinExistence type="predicted"/>
<evidence type="ECO:0000256" key="1">
    <source>
        <dbReference type="SAM" id="MobiDB-lite"/>
    </source>
</evidence>
<sequence length="196" mass="21794">MAKDIIRYDLLVQDAMRGVMRKVLGDVAENGYLPGDHHFTISFRTDAPGVTMSRRLAEQWPSELTIILQHQYSDLEVDEEGFGVTLSFRSVAEHLYVPFSAVTGFFDPAVEFGLRFESADDALEDSDDEDAPSAGPSLVVKTPEPVKEFKPAKVDPAKAEPNKTPSADRQRKLKPVEAKEDADEKVVSIDAFRKKP</sequence>
<protein>
    <recommendedName>
        <fullName evidence="4">Stringent starvation protein B</fullName>
    </recommendedName>
</protein>
<dbReference type="Proteomes" id="UP000273982">
    <property type="component" value="Chromosome"/>
</dbReference>
<dbReference type="AlphaFoldDB" id="A0A3G8M6N2"/>
<dbReference type="Pfam" id="PF04386">
    <property type="entry name" value="SspB"/>
    <property type="match status" value="1"/>
</dbReference>
<feature type="region of interest" description="Disordered" evidence="1">
    <location>
        <begin position="122"/>
        <end position="196"/>
    </location>
</feature>
<dbReference type="KEGG" id="mros:EHO51_12090"/>
<accession>A0A3G8M6N2</accession>